<protein>
    <submittedName>
        <fullName evidence="7">AraC family transcriptional regulator</fullName>
    </submittedName>
</protein>
<dbReference type="AlphaFoldDB" id="A0A5F2BUV8"/>
<proteinExistence type="predicted"/>
<dbReference type="InterPro" id="IPR018060">
    <property type="entry name" value="HTH_AraC"/>
</dbReference>
<evidence type="ECO:0000256" key="1">
    <source>
        <dbReference type="ARBA" id="ARBA00023015"/>
    </source>
</evidence>
<evidence type="ECO:0000256" key="5">
    <source>
        <dbReference type="SAM" id="Phobius"/>
    </source>
</evidence>
<evidence type="ECO:0000256" key="2">
    <source>
        <dbReference type="ARBA" id="ARBA00023125"/>
    </source>
</evidence>
<feature type="transmembrane region" description="Helical" evidence="5">
    <location>
        <begin position="38"/>
        <end position="58"/>
    </location>
</feature>
<dbReference type="PROSITE" id="PS01124">
    <property type="entry name" value="HTH_ARAC_FAMILY_2"/>
    <property type="match status" value="1"/>
</dbReference>
<keyword evidence="5" id="KW-1133">Transmembrane helix</keyword>
<name>A0A5F2BUV8_9LEPT</name>
<dbReference type="Gene3D" id="1.10.10.60">
    <property type="entry name" value="Homeodomain-like"/>
    <property type="match status" value="2"/>
</dbReference>
<gene>
    <name evidence="7" type="ORF">EHQ76_00435</name>
</gene>
<keyword evidence="1" id="KW-0805">Transcription regulation</keyword>
<dbReference type="PANTHER" id="PTHR43280">
    <property type="entry name" value="ARAC-FAMILY TRANSCRIPTIONAL REGULATOR"/>
    <property type="match status" value="1"/>
</dbReference>
<feature type="region of interest" description="Disordered" evidence="4">
    <location>
        <begin position="350"/>
        <end position="371"/>
    </location>
</feature>
<keyword evidence="3" id="KW-0804">Transcription</keyword>
<dbReference type="InterPro" id="IPR020449">
    <property type="entry name" value="Tscrpt_reg_AraC-type_HTH"/>
</dbReference>
<dbReference type="GO" id="GO:0043565">
    <property type="term" value="F:sequence-specific DNA binding"/>
    <property type="evidence" value="ECO:0007669"/>
    <property type="project" value="InterPro"/>
</dbReference>
<feature type="transmembrane region" description="Helical" evidence="5">
    <location>
        <begin position="180"/>
        <end position="200"/>
    </location>
</feature>
<feature type="transmembrane region" description="Helical" evidence="5">
    <location>
        <begin position="206"/>
        <end position="225"/>
    </location>
</feature>
<feature type="transmembrane region" description="Helical" evidence="5">
    <location>
        <begin position="141"/>
        <end position="160"/>
    </location>
</feature>
<keyword evidence="5" id="KW-0812">Transmembrane</keyword>
<reference evidence="7 8" key="1">
    <citation type="journal article" date="2019" name="PLoS Negl. Trop. Dis.">
        <title>Revisiting the worldwide diversity of Leptospira species in the environment.</title>
        <authorList>
            <person name="Vincent A.T."/>
            <person name="Schiettekatte O."/>
            <person name="Bourhy P."/>
            <person name="Veyrier F.J."/>
            <person name="Picardeau M."/>
        </authorList>
    </citation>
    <scope>NUCLEOTIDE SEQUENCE [LARGE SCALE GENOMIC DNA]</scope>
    <source>
        <strain evidence="7 8">201702444</strain>
    </source>
</reference>
<feature type="compositionally biased region" description="Basic and acidic residues" evidence="4">
    <location>
        <begin position="359"/>
        <end position="371"/>
    </location>
</feature>
<accession>A0A5F2BUV8</accession>
<dbReference type="SUPFAM" id="SSF46689">
    <property type="entry name" value="Homeodomain-like"/>
    <property type="match status" value="1"/>
</dbReference>
<dbReference type="PANTHER" id="PTHR43280:SF29">
    <property type="entry name" value="ARAC-FAMILY TRANSCRIPTIONAL REGULATOR"/>
    <property type="match status" value="1"/>
</dbReference>
<dbReference type="InterPro" id="IPR018062">
    <property type="entry name" value="HTH_AraC-typ_CS"/>
</dbReference>
<dbReference type="EMBL" id="RQGN01000003">
    <property type="protein sequence ID" value="TGM10153.1"/>
    <property type="molecule type" value="Genomic_DNA"/>
</dbReference>
<comment type="caution">
    <text evidence="7">The sequence shown here is derived from an EMBL/GenBank/DDBJ whole genome shotgun (WGS) entry which is preliminary data.</text>
</comment>
<evidence type="ECO:0000259" key="6">
    <source>
        <dbReference type="PROSITE" id="PS01124"/>
    </source>
</evidence>
<dbReference type="PRINTS" id="PR00032">
    <property type="entry name" value="HTHARAC"/>
</dbReference>
<keyword evidence="2" id="KW-0238">DNA-binding</keyword>
<feature type="domain" description="HTH araC/xylS-type" evidence="6">
    <location>
        <begin position="257"/>
        <end position="363"/>
    </location>
</feature>
<evidence type="ECO:0000256" key="4">
    <source>
        <dbReference type="SAM" id="MobiDB-lite"/>
    </source>
</evidence>
<dbReference type="InterPro" id="IPR009057">
    <property type="entry name" value="Homeodomain-like_sf"/>
</dbReference>
<dbReference type="Pfam" id="PF12833">
    <property type="entry name" value="HTH_18"/>
    <property type="match status" value="1"/>
</dbReference>
<dbReference type="Proteomes" id="UP000298429">
    <property type="component" value="Unassembled WGS sequence"/>
</dbReference>
<keyword evidence="5" id="KW-0472">Membrane</keyword>
<evidence type="ECO:0000256" key="3">
    <source>
        <dbReference type="ARBA" id="ARBA00023163"/>
    </source>
</evidence>
<dbReference type="GO" id="GO:0003700">
    <property type="term" value="F:DNA-binding transcription factor activity"/>
    <property type="evidence" value="ECO:0007669"/>
    <property type="project" value="InterPro"/>
</dbReference>
<sequence length="371" mass="42774">METFRIFLISFTVFGSYLGFLLCSGQMVLNKITALNRLLASLFVCLGVLQISVLCIVFESENFYPRLILLYLPVLGTIGPILYGIHKIIQDPNFEQTKFGLRIKHWILPGILWTIYLFGFVKRSSELEDGIRFFLNERSFLDWACAIPLGILISYILSILKGSRMLFKGEILRNEWTARVLLFILSATILNHSLATLFLIDRNVLFLLLSSSMMAFSLCVSYLIGRKYPQYFQNLQNVAMETAKKYARSLLQGIDRNTVRENLLQCLEKEKIFRDEDLTLSSLADELALTPHQLSEFINQEMGKNFAALINDRRIQDACEFLLNEPERSILDIAYEVGFRSKTSFHRSFQKGMGLSPSEYREKNRKNVSEF</sequence>
<organism evidence="7 8">
    <name type="scientific">Leptospira barantonii</name>
    <dbReference type="NCBI Taxonomy" id="2023184"/>
    <lineage>
        <taxon>Bacteria</taxon>
        <taxon>Pseudomonadati</taxon>
        <taxon>Spirochaetota</taxon>
        <taxon>Spirochaetia</taxon>
        <taxon>Leptospirales</taxon>
        <taxon>Leptospiraceae</taxon>
        <taxon>Leptospira</taxon>
    </lineage>
</organism>
<evidence type="ECO:0000313" key="7">
    <source>
        <dbReference type="EMBL" id="TGM10153.1"/>
    </source>
</evidence>
<dbReference type="SMART" id="SM00342">
    <property type="entry name" value="HTH_ARAC"/>
    <property type="match status" value="1"/>
</dbReference>
<evidence type="ECO:0000313" key="8">
    <source>
        <dbReference type="Proteomes" id="UP000298429"/>
    </source>
</evidence>
<feature type="transmembrane region" description="Helical" evidence="5">
    <location>
        <begin position="6"/>
        <end position="29"/>
    </location>
</feature>
<feature type="transmembrane region" description="Helical" evidence="5">
    <location>
        <begin position="64"/>
        <end position="85"/>
    </location>
</feature>
<dbReference type="PROSITE" id="PS00041">
    <property type="entry name" value="HTH_ARAC_FAMILY_1"/>
    <property type="match status" value="1"/>
</dbReference>
<dbReference type="OrthoDB" id="345413at2"/>